<sequence>MSCKSDVRYNFSRASVEEWSDFMSRHGVQRVVSLLSDTELDTYSEPLPPALAARFRRAVVLDAKAPGAVDKLVTELKDAVDAKEKVLVHCWGGGGRTGIALAAWLVRNHGLIPEQAGSHVEQYSKAQGASRRADVAQLRDFLGSGRDGS</sequence>
<reference evidence="2 3" key="1">
    <citation type="journal article" date="2010" name="Science">
        <title>Genomic analysis of organismal complexity in the multicellular green alga Volvox carteri.</title>
        <authorList>
            <person name="Prochnik S.E."/>
            <person name="Umen J."/>
            <person name="Nedelcu A.M."/>
            <person name="Hallmann A."/>
            <person name="Miller S.M."/>
            <person name="Nishii I."/>
            <person name="Ferris P."/>
            <person name="Kuo A."/>
            <person name="Mitros T."/>
            <person name="Fritz-Laylin L.K."/>
            <person name="Hellsten U."/>
            <person name="Chapman J."/>
            <person name="Simakov O."/>
            <person name="Rensing S.A."/>
            <person name="Terry A."/>
            <person name="Pangilinan J."/>
            <person name="Kapitonov V."/>
            <person name="Jurka J."/>
            <person name="Salamov A."/>
            <person name="Shapiro H."/>
            <person name="Schmutz J."/>
            <person name="Grimwood J."/>
            <person name="Lindquist E."/>
            <person name="Lucas S."/>
            <person name="Grigoriev I.V."/>
            <person name="Schmitt R."/>
            <person name="Kirk D."/>
            <person name="Rokhsar D.S."/>
        </authorList>
    </citation>
    <scope>NUCLEOTIDE SEQUENCE [LARGE SCALE GENOMIC DNA]</scope>
    <source>
        <strain evidence="3">f. Nagariensis / Eve</strain>
    </source>
</reference>
<dbReference type="PROSITE" id="PS50056">
    <property type="entry name" value="TYR_PHOSPHATASE_2"/>
    <property type="match status" value="1"/>
</dbReference>
<feature type="domain" description="Tyrosine specific protein phosphatases" evidence="1">
    <location>
        <begin position="70"/>
        <end position="149"/>
    </location>
</feature>
<protein>
    <recommendedName>
        <fullName evidence="1">Tyrosine specific protein phosphatases domain-containing protein</fullName>
    </recommendedName>
</protein>
<dbReference type="PANTHER" id="PTHR23339">
    <property type="entry name" value="TYROSINE SPECIFIC PROTEIN PHOSPHATASE AND DUAL SPECIFICITY PROTEIN PHOSPHATASE"/>
    <property type="match status" value="1"/>
</dbReference>
<dbReference type="InterPro" id="IPR029021">
    <property type="entry name" value="Prot-tyrosine_phosphatase-like"/>
</dbReference>
<evidence type="ECO:0000259" key="1">
    <source>
        <dbReference type="PROSITE" id="PS50056"/>
    </source>
</evidence>
<gene>
    <name evidence="2" type="ORF">VOLCADRAFT_92104</name>
</gene>
<evidence type="ECO:0000313" key="3">
    <source>
        <dbReference type="Proteomes" id="UP000001058"/>
    </source>
</evidence>
<dbReference type="InterPro" id="IPR000387">
    <property type="entry name" value="Tyr_Pase_dom"/>
</dbReference>
<keyword evidence="3" id="KW-1185">Reference proteome</keyword>
<dbReference type="AlphaFoldDB" id="D8TYL6"/>
<dbReference type="RefSeq" id="XP_002951520.1">
    <property type="nucleotide sequence ID" value="XM_002951474.1"/>
</dbReference>
<organism evidence="3">
    <name type="scientific">Volvox carteri f. nagariensis</name>
    <dbReference type="NCBI Taxonomy" id="3068"/>
    <lineage>
        <taxon>Eukaryota</taxon>
        <taxon>Viridiplantae</taxon>
        <taxon>Chlorophyta</taxon>
        <taxon>core chlorophytes</taxon>
        <taxon>Chlorophyceae</taxon>
        <taxon>CS clade</taxon>
        <taxon>Chlamydomonadales</taxon>
        <taxon>Volvocaceae</taxon>
        <taxon>Volvox</taxon>
    </lineage>
</organism>
<dbReference type="OrthoDB" id="432447at2759"/>
<dbReference type="eggNOG" id="ENOG502S79E">
    <property type="taxonomic scope" value="Eukaryota"/>
</dbReference>
<proteinExistence type="predicted"/>
<dbReference type="EMBL" id="GL378345">
    <property type="protein sequence ID" value="EFJ47331.1"/>
    <property type="molecule type" value="Genomic_DNA"/>
</dbReference>
<dbReference type="InterPro" id="IPR050561">
    <property type="entry name" value="PTP"/>
</dbReference>
<accession>D8TYL6</accession>
<dbReference type="STRING" id="3068.D8TYL6"/>
<dbReference type="PROSITE" id="PS00383">
    <property type="entry name" value="TYR_PHOSPHATASE_1"/>
    <property type="match status" value="1"/>
</dbReference>
<dbReference type="KEGG" id="vcn:VOLCADRAFT_92104"/>
<dbReference type="Gene3D" id="3.90.190.10">
    <property type="entry name" value="Protein tyrosine phosphatase superfamily"/>
    <property type="match status" value="1"/>
</dbReference>
<name>D8TYL6_VOLCA</name>
<dbReference type="GO" id="GO:0016787">
    <property type="term" value="F:hydrolase activity"/>
    <property type="evidence" value="ECO:0007669"/>
    <property type="project" value="UniProtKB-ARBA"/>
</dbReference>
<dbReference type="InParanoid" id="D8TYL6"/>
<dbReference type="InterPro" id="IPR016130">
    <property type="entry name" value="Tyr_Pase_AS"/>
</dbReference>
<dbReference type="Proteomes" id="UP000001058">
    <property type="component" value="Unassembled WGS sequence"/>
</dbReference>
<dbReference type="Pfam" id="PF22785">
    <property type="entry name" value="Tc-R-P"/>
    <property type="match status" value="1"/>
</dbReference>
<dbReference type="SUPFAM" id="SSF52799">
    <property type="entry name" value="(Phosphotyrosine protein) phosphatases II"/>
    <property type="match status" value="1"/>
</dbReference>
<dbReference type="GeneID" id="9615691"/>
<evidence type="ECO:0000313" key="2">
    <source>
        <dbReference type="EMBL" id="EFJ47331.1"/>
    </source>
</evidence>